<comment type="caution">
    <text evidence="1">The sequence shown here is derived from an EMBL/GenBank/DDBJ whole genome shotgun (WGS) entry which is preliminary data.</text>
</comment>
<name>A0ABT3LB48_9CYAN</name>
<accession>A0ABT3LB48</accession>
<proteinExistence type="predicted"/>
<sequence length="394" mass="46311">MIERFRRLFIGGRDYQPLAVRAALEDLACQKQIEGEFPFILNRCCHILINRWQTNPSTRWAIPELVEVFRFIPPVGTVQSRGARRVRQLLWDFRETEQYLTLQRLARVIEHTNEESGQLRPVKERDGSNLVGTLINRYPYLYEHCLLSQDSSYEHQQTVRQIRDRIQKQFELDLSQFAMYQMRSLQAGKTGRIIHPVPNPTLLSDQELQSALHQFVGKIQGDNTHYDLANSFLKQSLRASSFRLFKDDLYDYLIDSIDPRYGNRQFNERLYQQLRDTLTRYDSQKPNNTLLLRTSSHLLNFLVVESLQRPNHYIFVDLVTNLGPTSTVVLLLKITLLCKQVKPYLEKRFSILFNHYETSEEDGVPWLVKSMENMHIALSVHFGSIDVSFLNRLF</sequence>
<organism evidence="1 2">
    <name type="scientific">Spirulina subsalsa FACHB-351</name>
    <dbReference type="NCBI Taxonomy" id="234711"/>
    <lineage>
        <taxon>Bacteria</taxon>
        <taxon>Bacillati</taxon>
        <taxon>Cyanobacteriota</taxon>
        <taxon>Cyanophyceae</taxon>
        <taxon>Spirulinales</taxon>
        <taxon>Spirulinaceae</taxon>
        <taxon>Spirulina</taxon>
    </lineage>
</organism>
<evidence type="ECO:0000313" key="2">
    <source>
        <dbReference type="Proteomes" id="UP001526426"/>
    </source>
</evidence>
<evidence type="ECO:0000313" key="1">
    <source>
        <dbReference type="EMBL" id="MCW6038337.1"/>
    </source>
</evidence>
<reference evidence="1 2" key="1">
    <citation type="submission" date="2021-08" db="EMBL/GenBank/DDBJ databases">
        <title>Draft genome sequence of Spirulina subsalsa with high tolerance to salinity and hype-accumulation of phycocyanin.</title>
        <authorList>
            <person name="Pei H."/>
            <person name="Jiang L."/>
        </authorList>
    </citation>
    <scope>NUCLEOTIDE SEQUENCE [LARGE SCALE GENOMIC DNA]</scope>
    <source>
        <strain evidence="1 2">FACHB-351</strain>
    </source>
</reference>
<dbReference type="EMBL" id="JAIHOM010000127">
    <property type="protein sequence ID" value="MCW6038337.1"/>
    <property type="molecule type" value="Genomic_DNA"/>
</dbReference>
<dbReference type="Proteomes" id="UP001526426">
    <property type="component" value="Unassembled WGS sequence"/>
</dbReference>
<protein>
    <submittedName>
        <fullName evidence="1">Uncharacterized protein</fullName>
    </submittedName>
</protein>
<gene>
    <name evidence="1" type="ORF">K4A83_18960</name>
</gene>
<keyword evidence="2" id="KW-1185">Reference proteome</keyword>